<gene>
    <name evidence="1" type="ORF">V5799_016641</name>
</gene>
<keyword evidence="2" id="KW-1185">Reference proteome</keyword>
<name>A0AAQ4F4J6_AMBAM</name>
<evidence type="ECO:0000313" key="2">
    <source>
        <dbReference type="Proteomes" id="UP001321473"/>
    </source>
</evidence>
<dbReference type="AlphaFoldDB" id="A0AAQ4F4J6"/>
<evidence type="ECO:0000313" key="1">
    <source>
        <dbReference type="EMBL" id="KAK8782017.1"/>
    </source>
</evidence>
<dbReference type="EMBL" id="JARKHS020007087">
    <property type="protein sequence ID" value="KAK8782017.1"/>
    <property type="molecule type" value="Genomic_DNA"/>
</dbReference>
<sequence>MRSCGVYLHGNCMQASTACVQSAKRESAKCKVQMRCTDKMKRHLWLTSCQSACTRPCREVRYRGLVFRTGVAKDTADK</sequence>
<proteinExistence type="predicted"/>
<reference evidence="1 2" key="1">
    <citation type="journal article" date="2023" name="Arcadia Sci">
        <title>De novo assembly of a long-read Amblyomma americanum tick genome.</title>
        <authorList>
            <person name="Chou S."/>
            <person name="Poskanzer K.E."/>
            <person name="Rollins M."/>
            <person name="Thuy-Boun P.S."/>
        </authorList>
    </citation>
    <scope>NUCLEOTIDE SEQUENCE [LARGE SCALE GENOMIC DNA]</scope>
    <source>
        <strain evidence="1">F_SG_1</strain>
        <tissue evidence="1">Salivary glands</tissue>
    </source>
</reference>
<organism evidence="1 2">
    <name type="scientific">Amblyomma americanum</name>
    <name type="common">Lone star tick</name>
    <dbReference type="NCBI Taxonomy" id="6943"/>
    <lineage>
        <taxon>Eukaryota</taxon>
        <taxon>Metazoa</taxon>
        <taxon>Ecdysozoa</taxon>
        <taxon>Arthropoda</taxon>
        <taxon>Chelicerata</taxon>
        <taxon>Arachnida</taxon>
        <taxon>Acari</taxon>
        <taxon>Parasitiformes</taxon>
        <taxon>Ixodida</taxon>
        <taxon>Ixodoidea</taxon>
        <taxon>Ixodidae</taxon>
        <taxon>Amblyomminae</taxon>
        <taxon>Amblyomma</taxon>
    </lineage>
</organism>
<dbReference type="Proteomes" id="UP001321473">
    <property type="component" value="Unassembled WGS sequence"/>
</dbReference>
<accession>A0AAQ4F4J6</accession>
<dbReference type="PROSITE" id="PS51257">
    <property type="entry name" value="PROKAR_LIPOPROTEIN"/>
    <property type="match status" value="1"/>
</dbReference>
<protein>
    <submittedName>
        <fullName evidence="1">Uncharacterized protein</fullName>
    </submittedName>
</protein>
<comment type="caution">
    <text evidence="1">The sequence shown here is derived from an EMBL/GenBank/DDBJ whole genome shotgun (WGS) entry which is preliminary data.</text>
</comment>